<reference evidence="2" key="1">
    <citation type="submission" date="2011-12" db="EMBL/GenBank/DDBJ databases">
        <title>Comparative genomics of primate cytomegaloviruses.</title>
        <authorList>
            <person name="Davison A.J."/>
            <person name="Holton M."/>
            <person name="Dolan A."/>
            <person name="Dargan D.J."/>
            <person name="Gatherer D."/>
            <person name="Hayward G.S."/>
        </authorList>
    </citation>
    <scope>NUCLEOTIDE SEQUENCE [LARGE SCALE GENOMIC DNA]</scope>
    <source>
        <strain evidence="2">SqSHV</strain>
    </source>
</reference>
<feature type="transmembrane region" description="Helical" evidence="1">
    <location>
        <begin position="145"/>
        <end position="165"/>
    </location>
</feature>
<evidence type="ECO:0000313" key="3">
    <source>
        <dbReference type="Proteomes" id="UP000097892"/>
    </source>
</evidence>
<name>G8XT37_9BETA</name>
<feature type="transmembrane region" description="Helical" evidence="1">
    <location>
        <begin position="202"/>
        <end position="219"/>
    </location>
</feature>
<keyword evidence="1" id="KW-1133">Transmembrane helix</keyword>
<keyword evidence="1" id="KW-0812">Transmembrane</keyword>
<accession>G8XT37</accession>
<feature type="transmembrane region" description="Helical" evidence="1">
    <location>
        <begin position="257"/>
        <end position="277"/>
    </location>
</feature>
<evidence type="ECO:0000313" key="2">
    <source>
        <dbReference type="EMBL" id="AEV80988.1"/>
    </source>
</evidence>
<keyword evidence="1" id="KW-0472">Membrane</keyword>
<evidence type="ECO:0000256" key="1">
    <source>
        <dbReference type="SAM" id="Phobius"/>
    </source>
</evidence>
<gene>
    <name evidence="2" type="primary">S16</name>
</gene>
<sequence length="279" mass="31053">MTVPSSIQTAPEKPSEKHHATIRKHQTTMVAMWEQSLSYLDQDLWRRLILLWPSCSPGLVAHVYLLFGTSIICSLVIGALWIYWDSEQLTVLGDLSTAMSHEILALVSWFLVIQAKSGTMSSFFLGGLTVCKTTSVIATVNNFKLYTLIFPATMVLTVFIMLIPCSRVIPSIRPITFSNRPCVAALSVLVSVALGLDLIPKSLRVVLAICPPILLNIFIMQDHYALWKKSSEPDSEPVNVGAVVGTFYMAVMDSYLCAYYLWFVTISSLSWIWGLSIPQ</sequence>
<dbReference type="GeneID" id="11464356"/>
<dbReference type="KEGG" id="vg:11464356"/>
<organism evidence="2 3">
    <name type="scientific">Saimiriine betaherpesvirus 4</name>
    <dbReference type="NCBI Taxonomy" id="1535247"/>
    <lineage>
        <taxon>Viruses</taxon>
        <taxon>Duplodnaviria</taxon>
        <taxon>Heunggongvirae</taxon>
        <taxon>Peploviricota</taxon>
        <taxon>Herviviricetes</taxon>
        <taxon>Herpesvirales</taxon>
        <taxon>Orthoherpesviridae</taxon>
        <taxon>Betaherpesvirinae</taxon>
        <taxon>Cytomegalovirus</taxon>
        <taxon>Cytomegalovirus saimiriinebeta4</taxon>
    </lineage>
</organism>
<proteinExistence type="predicted"/>
<dbReference type="Proteomes" id="UP000097892">
    <property type="component" value="Segment"/>
</dbReference>
<feature type="transmembrane region" description="Helical" evidence="1">
    <location>
        <begin position="61"/>
        <end position="83"/>
    </location>
</feature>
<keyword evidence="3" id="KW-1185">Reference proteome</keyword>
<dbReference type="EMBL" id="FJ483967">
    <property type="protein sequence ID" value="AEV80988.1"/>
    <property type="molecule type" value="Genomic_DNA"/>
</dbReference>
<dbReference type="RefSeq" id="YP_004940295.1">
    <property type="nucleotide sequence ID" value="NC_016448.1"/>
</dbReference>
<feature type="transmembrane region" description="Helical" evidence="1">
    <location>
        <begin position="177"/>
        <end position="196"/>
    </location>
</feature>
<protein>
    <submittedName>
        <fullName evidence="2">Membrane protein S16</fullName>
    </submittedName>
</protein>